<name>A0A6M0K1T3_9GAMM</name>
<evidence type="ECO:0000256" key="1">
    <source>
        <dbReference type="ARBA" id="ARBA00022679"/>
    </source>
</evidence>
<dbReference type="PANTHER" id="PTHR44068">
    <property type="entry name" value="ZGC:194242"/>
    <property type="match status" value="1"/>
</dbReference>
<sequence length="263" mass="28509">MKPTQSPGYVDADYLQAAAQLLAPVKLRSYELMRAQPGQSILDVGCGPGLDTLALAQTLGPEGRAVGVDGDEAMVALANRRAAQAGLAGSTHHECGSAEALPFAPLTFDACRSERLLIHLRDPRKALREMIRVTKTDGRVVVVDSDWGTLSIDTEQTNTERQLARFRAETLLSNGYSGRQLFRLFKECGLAEVTLEVVPIALTANLGLARYLTKLDEVEQGALETGLLSQGELRDWQQELALAERQGTFFGSMCIVLVAGRKP</sequence>
<dbReference type="PANTHER" id="PTHR44068:SF1">
    <property type="entry name" value="HYPOTHETICAL LOC100005854"/>
    <property type="match status" value="1"/>
</dbReference>
<reference evidence="3 4" key="1">
    <citation type="submission" date="2020-02" db="EMBL/GenBank/DDBJ databases">
        <title>Genome sequences of Thiorhodococcus mannitoliphagus and Thiorhodococcus minor, purple sulfur photosynthetic bacteria in the gammaproteobacterial family, Chromatiaceae.</title>
        <authorList>
            <person name="Aviles F.A."/>
            <person name="Meyer T.E."/>
            <person name="Kyndt J.A."/>
        </authorList>
    </citation>
    <scope>NUCLEOTIDE SEQUENCE [LARGE SCALE GENOMIC DNA]</scope>
    <source>
        <strain evidence="3 4">DSM 11518</strain>
    </source>
</reference>
<keyword evidence="3" id="KW-0489">Methyltransferase</keyword>
<dbReference type="GO" id="GO:0016126">
    <property type="term" value="P:sterol biosynthetic process"/>
    <property type="evidence" value="ECO:0007669"/>
    <property type="project" value="TreeGrafter"/>
</dbReference>
<dbReference type="EMBL" id="JAAIJQ010000060">
    <property type="protein sequence ID" value="NEV63732.1"/>
    <property type="molecule type" value="Genomic_DNA"/>
</dbReference>
<dbReference type="AlphaFoldDB" id="A0A6M0K1T3"/>
<dbReference type="InterPro" id="IPR050447">
    <property type="entry name" value="Erg6_SMT_methyltransf"/>
</dbReference>
<dbReference type="Gene3D" id="3.40.50.150">
    <property type="entry name" value="Vaccinia Virus protein VP39"/>
    <property type="match status" value="1"/>
</dbReference>
<comment type="caution">
    <text evidence="3">The sequence shown here is derived from an EMBL/GenBank/DDBJ whole genome shotgun (WGS) entry which is preliminary data.</text>
</comment>
<gene>
    <name evidence="3" type="ORF">G3446_17855</name>
</gene>
<dbReference type="SUPFAM" id="SSF53335">
    <property type="entry name" value="S-adenosyl-L-methionine-dependent methyltransferases"/>
    <property type="match status" value="1"/>
</dbReference>
<dbReference type="GO" id="GO:0032259">
    <property type="term" value="P:methylation"/>
    <property type="evidence" value="ECO:0007669"/>
    <property type="project" value="UniProtKB-KW"/>
</dbReference>
<dbReference type="InterPro" id="IPR025714">
    <property type="entry name" value="Methyltranfer_dom"/>
</dbReference>
<dbReference type="Pfam" id="PF13847">
    <property type="entry name" value="Methyltransf_31"/>
    <property type="match status" value="1"/>
</dbReference>
<dbReference type="GO" id="GO:0003838">
    <property type="term" value="F:sterol 24-C-methyltransferase activity"/>
    <property type="evidence" value="ECO:0007669"/>
    <property type="project" value="TreeGrafter"/>
</dbReference>
<dbReference type="Proteomes" id="UP000483379">
    <property type="component" value="Unassembled WGS sequence"/>
</dbReference>
<organism evidence="3 4">
    <name type="scientific">Thiorhodococcus minor</name>
    <dbReference type="NCBI Taxonomy" id="57489"/>
    <lineage>
        <taxon>Bacteria</taxon>
        <taxon>Pseudomonadati</taxon>
        <taxon>Pseudomonadota</taxon>
        <taxon>Gammaproteobacteria</taxon>
        <taxon>Chromatiales</taxon>
        <taxon>Chromatiaceae</taxon>
        <taxon>Thiorhodococcus</taxon>
    </lineage>
</organism>
<accession>A0A6M0K1T3</accession>
<keyword evidence="4" id="KW-1185">Reference proteome</keyword>
<feature type="domain" description="Methyltransferase" evidence="2">
    <location>
        <begin position="37"/>
        <end position="154"/>
    </location>
</feature>
<evidence type="ECO:0000259" key="2">
    <source>
        <dbReference type="Pfam" id="PF13847"/>
    </source>
</evidence>
<proteinExistence type="predicted"/>
<dbReference type="RefSeq" id="WP_164454195.1">
    <property type="nucleotide sequence ID" value="NZ_JAAIJQ010000060.1"/>
</dbReference>
<keyword evidence="1 3" id="KW-0808">Transferase</keyword>
<dbReference type="InterPro" id="IPR029063">
    <property type="entry name" value="SAM-dependent_MTases_sf"/>
</dbReference>
<protein>
    <submittedName>
        <fullName evidence="3">Methyltransferase domain-containing protein</fullName>
    </submittedName>
</protein>
<dbReference type="CDD" id="cd02440">
    <property type="entry name" value="AdoMet_MTases"/>
    <property type="match status" value="1"/>
</dbReference>
<evidence type="ECO:0000313" key="4">
    <source>
        <dbReference type="Proteomes" id="UP000483379"/>
    </source>
</evidence>
<evidence type="ECO:0000313" key="3">
    <source>
        <dbReference type="EMBL" id="NEV63732.1"/>
    </source>
</evidence>